<dbReference type="EMBL" id="JADOGI010000170">
    <property type="protein sequence ID" value="MBF8191648.1"/>
    <property type="molecule type" value="Genomic_DNA"/>
</dbReference>
<protein>
    <submittedName>
        <fullName evidence="2">Uncharacterized protein</fullName>
    </submittedName>
</protein>
<organism evidence="2 3">
    <name type="scientific">Nonomuraea cypriaca</name>
    <dbReference type="NCBI Taxonomy" id="1187855"/>
    <lineage>
        <taxon>Bacteria</taxon>
        <taxon>Bacillati</taxon>
        <taxon>Actinomycetota</taxon>
        <taxon>Actinomycetes</taxon>
        <taxon>Streptosporangiales</taxon>
        <taxon>Streptosporangiaceae</taxon>
        <taxon>Nonomuraea</taxon>
    </lineage>
</organism>
<feature type="transmembrane region" description="Helical" evidence="1">
    <location>
        <begin position="69"/>
        <end position="91"/>
    </location>
</feature>
<keyword evidence="1" id="KW-0472">Membrane</keyword>
<sequence>MIGGPVSQLDPLGPVTIGAREIYDQLLATDRKVDGIRGEVAQVAQAHGEIAKDMTDHEARIRNLERGRWPLPSLAALVSVVSVVLAVLAFMQKGT</sequence>
<name>A0A931F532_9ACTN</name>
<evidence type="ECO:0000313" key="3">
    <source>
        <dbReference type="Proteomes" id="UP000605361"/>
    </source>
</evidence>
<evidence type="ECO:0000256" key="1">
    <source>
        <dbReference type="SAM" id="Phobius"/>
    </source>
</evidence>
<evidence type="ECO:0000313" key="2">
    <source>
        <dbReference type="EMBL" id="MBF8191648.1"/>
    </source>
</evidence>
<accession>A0A931F532</accession>
<dbReference type="Proteomes" id="UP000605361">
    <property type="component" value="Unassembled WGS sequence"/>
</dbReference>
<proteinExistence type="predicted"/>
<reference evidence="2" key="1">
    <citation type="submission" date="2020-11" db="EMBL/GenBank/DDBJ databases">
        <title>Whole-genome analyses of Nonomuraea sp. K274.</title>
        <authorList>
            <person name="Veyisoglu A."/>
        </authorList>
    </citation>
    <scope>NUCLEOTIDE SEQUENCE</scope>
    <source>
        <strain evidence="2">K274</strain>
    </source>
</reference>
<keyword evidence="3" id="KW-1185">Reference proteome</keyword>
<gene>
    <name evidence="2" type="ORF">ITP53_39340</name>
</gene>
<dbReference type="AlphaFoldDB" id="A0A931F532"/>
<keyword evidence="1" id="KW-1133">Transmembrane helix</keyword>
<comment type="caution">
    <text evidence="2">The sequence shown here is derived from an EMBL/GenBank/DDBJ whole genome shotgun (WGS) entry which is preliminary data.</text>
</comment>
<keyword evidence="1" id="KW-0812">Transmembrane</keyword>